<dbReference type="AlphaFoldDB" id="A0A8T0EL70"/>
<dbReference type="PANTHER" id="PTHR45774">
    <property type="entry name" value="BTB/POZ DOMAIN-CONTAINING"/>
    <property type="match status" value="1"/>
</dbReference>
<evidence type="ECO:0000313" key="3">
    <source>
        <dbReference type="Proteomes" id="UP000807504"/>
    </source>
</evidence>
<feature type="domain" description="BTB" evidence="1">
    <location>
        <begin position="55"/>
        <end position="131"/>
    </location>
</feature>
<sequence>MYGDPGRQMHWVSPYETDNVSETASQYSDFGGYRRPRAPDLLQRLRKLYTDQLYTDVKFVVSCGIKPKPELRAHKAVLAIGSPEFAKMLFSNVPQDAGRPVISEYEIKNVPFEAFRNVVEYLYTDDVYFEDNALVVQTMAAAKKFQVQSLVNRCESYFESAEISEDNASSIYQMAIDNKMEGLKARCALFIQDNTRDVIRSDAFKNSTLSTVRTICKLPRLNLSSEEELFEAILEWADLQPGAKVSKRDILLPLLRTIHFLSISAMKFTQLVKRCPDIFTAEEAMHVVMHLANPNSATLAKLPTWFNKGPNRCVNKPLIERAPPRQPSTDRKLRISLRPFARGSLSSLMSILELKCLEGQYHIKALKLAFGDPVTEQSFIPHMVITVTCENNNYTFKEHIKIQNSKEVVVPFTKSIFMYASQKVQITAEANEVKNYKFLQFDEQNSFTERSPFECSLGSFPKENRLFFISEQRHWYKTHRNWTLKPMANKSSCLMNQPSAYFRLLDAFMNGECPQKYFLLTASCRLDPAQIISSDIGCPDDTKCSIACREHPDFTTKGSCVGPDKMLCSCETLQDATEQSLNTEVNACNEQECKKTCTRNGIPMIGKCIKGMCKCGYNVTEGQSADATDCNNYDCYNQCYIGLIPPLGFGCYSGKCKCGWLF</sequence>
<dbReference type="InterPro" id="IPR000210">
    <property type="entry name" value="BTB/POZ_dom"/>
</dbReference>
<dbReference type="GO" id="GO:0005829">
    <property type="term" value="C:cytosol"/>
    <property type="evidence" value="ECO:0007669"/>
    <property type="project" value="TreeGrafter"/>
</dbReference>
<dbReference type="GO" id="GO:0022008">
    <property type="term" value="P:neurogenesis"/>
    <property type="evidence" value="ECO:0007669"/>
    <property type="project" value="TreeGrafter"/>
</dbReference>
<dbReference type="Pfam" id="PF00651">
    <property type="entry name" value="BTB"/>
    <property type="match status" value="1"/>
</dbReference>
<dbReference type="SMART" id="SM00225">
    <property type="entry name" value="BTB"/>
    <property type="match status" value="1"/>
</dbReference>
<dbReference type="SUPFAM" id="SSF54695">
    <property type="entry name" value="POZ domain"/>
    <property type="match status" value="1"/>
</dbReference>
<dbReference type="InterPro" id="IPR011333">
    <property type="entry name" value="SKP1/BTB/POZ_sf"/>
</dbReference>
<dbReference type="Pfam" id="PF07707">
    <property type="entry name" value="BACK"/>
    <property type="match status" value="1"/>
</dbReference>
<dbReference type="Gene3D" id="3.30.710.10">
    <property type="entry name" value="Potassium Channel Kv1.1, Chain A"/>
    <property type="match status" value="1"/>
</dbReference>
<organism evidence="2 3">
    <name type="scientific">Argiope bruennichi</name>
    <name type="common">Wasp spider</name>
    <name type="synonym">Aranea bruennichi</name>
    <dbReference type="NCBI Taxonomy" id="94029"/>
    <lineage>
        <taxon>Eukaryota</taxon>
        <taxon>Metazoa</taxon>
        <taxon>Ecdysozoa</taxon>
        <taxon>Arthropoda</taxon>
        <taxon>Chelicerata</taxon>
        <taxon>Arachnida</taxon>
        <taxon>Araneae</taxon>
        <taxon>Araneomorphae</taxon>
        <taxon>Entelegynae</taxon>
        <taxon>Araneoidea</taxon>
        <taxon>Araneidae</taxon>
        <taxon>Argiope</taxon>
    </lineage>
</organism>
<proteinExistence type="predicted"/>
<dbReference type="InterPro" id="IPR011705">
    <property type="entry name" value="BACK"/>
</dbReference>
<dbReference type="EMBL" id="JABXBU010002227">
    <property type="protein sequence ID" value="KAF8774720.1"/>
    <property type="molecule type" value="Genomic_DNA"/>
</dbReference>
<comment type="caution">
    <text evidence="2">The sequence shown here is derived from an EMBL/GenBank/DDBJ whole genome shotgun (WGS) entry which is preliminary data.</text>
</comment>
<gene>
    <name evidence="2" type="ORF">HNY73_017240</name>
</gene>
<accession>A0A8T0EL70</accession>
<dbReference type="PROSITE" id="PS50097">
    <property type="entry name" value="BTB"/>
    <property type="match status" value="1"/>
</dbReference>
<protein>
    <submittedName>
        <fullName evidence="2">BTB/POZ domain-containing protein 6</fullName>
    </submittedName>
</protein>
<evidence type="ECO:0000259" key="1">
    <source>
        <dbReference type="PROSITE" id="PS50097"/>
    </source>
</evidence>
<keyword evidence="3" id="KW-1185">Reference proteome</keyword>
<dbReference type="SMART" id="SM00875">
    <property type="entry name" value="BACK"/>
    <property type="match status" value="1"/>
</dbReference>
<evidence type="ECO:0000313" key="2">
    <source>
        <dbReference type="EMBL" id="KAF8774720.1"/>
    </source>
</evidence>
<dbReference type="PANTHER" id="PTHR45774:SF3">
    <property type="entry name" value="BTB (POZ) DOMAIN-CONTAINING 2B-RELATED"/>
    <property type="match status" value="1"/>
</dbReference>
<reference evidence="2" key="2">
    <citation type="submission" date="2020-06" db="EMBL/GenBank/DDBJ databases">
        <authorList>
            <person name="Sheffer M."/>
        </authorList>
    </citation>
    <scope>NUCLEOTIDE SEQUENCE</scope>
</reference>
<dbReference type="Gene3D" id="1.25.40.420">
    <property type="match status" value="1"/>
</dbReference>
<reference evidence="2" key="1">
    <citation type="journal article" date="2020" name="bioRxiv">
        <title>Chromosome-level reference genome of the European wasp spider Argiope bruennichi: a resource for studies on range expansion and evolutionary adaptation.</title>
        <authorList>
            <person name="Sheffer M.M."/>
            <person name="Hoppe A."/>
            <person name="Krehenwinkel H."/>
            <person name="Uhl G."/>
            <person name="Kuss A.W."/>
            <person name="Jensen L."/>
            <person name="Jensen C."/>
            <person name="Gillespie R.G."/>
            <person name="Hoff K.J."/>
            <person name="Prost S."/>
        </authorList>
    </citation>
    <scope>NUCLEOTIDE SEQUENCE</scope>
</reference>
<name>A0A8T0EL70_ARGBR</name>
<dbReference type="Proteomes" id="UP000807504">
    <property type="component" value="Unassembled WGS sequence"/>
</dbReference>